<keyword evidence="1" id="KW-0472">Membrane</keyword>
<keyword evidence="1" id="KW-0812">Transmembrane</keyword>
<evidence type="ECO:0000313" key="3">
    <source>
        <dbReference type="Proteomes" id="UP000198822"/>
    </source>
</evidence>
<keyword evidence="3" id="KW-1185">Reference proteome</keyword>
<name>A0A1G8ATT4_9MICO</name>
<dbReference type="STRING" id="399736.SAMN04489720_0507"/>
<dbReference type="AlphaFoldDB" id="A0A1G8ATT4"/>
<sequence length="157" mass="17574">MFAVDAPDLYGPFQYQPWWVPGVLLVVALAGAYYVVWLCTRPRGILVPPPPPPRKVDVRSLKQKYLGMIDEVAQEHEAGELDARRLSQRLSLVLRFFAHESTGVVAEVMTLEDLADADLPTVHGAVAEYYPSSFRRTAKHDPEGAIDIARKVVSTWM</sequence>
<feature type="transmembrane region" description="Helical" evidence="1">
    <location>
        <begin position="18"/>
        <end position="39"/>
    </location>
</feature>
<protein>
    <recommendedName>
        <fullName evidence="4">DUF4381 domain-containing protein</fullName>
    </recommendedName>
</protein>
<dbReference type="EMBL" id="LT629695">
    <property type="protein sequence ID" value="SDH23740.1"/>
    <property type="molecule type" value="Genomic_DNA"/>
</dbReference>
<dbReference type="Proteomes" id="UP000198822">
    <property type="component" value="Chromosome I"/>
</dbReference>
<dbReference type="OrthoDB" id="5079845at2"/>
<organism evidence="2 3">
    <name type="scientific">Agrococcus jejuensis</name>
    <dbReference type="NCBI Taxonomy" id="399736"/>
    <lineage>
        <taxon>Bacteria</taxon>
        <taxon>Bacillati</taxon>
        <taxon>Actinomycetota</taxon>
        <taxon>Actinomycetes</taxon>
        <taxon>Micrococcales</taxon>
        <taxon>Microbacteriaceae</taxon>
        <taxon>Agrococcus</taxon>
    </lineage>
</organism>
<evidence type="ECO:0000313" key="2">
    <source>
        <dbReference type="EMBL" id="SDH23740.1"/>
    </source>
</evidence>
<evidence type="ECO:0008006" key="4">
    <source>
        <dbReference type="Google" id="ProtNLM"/>
    </source>
</evidence>
<dbReference type="RefSeq" id="WP_092502149.1">
    <property type="nucleotide sequence ID" value="NZ_LT629695.1"/>
</dbReference>
<evidence type="ECO:0000256" key="1">
    <source>
        <dbReference type="SAM" id="Phobius"/>
    </source>
</evidence>
<keyword evidence="1" id="KW-1133">Transmembrane helix</keyword>
<gene>
    <name evidence="2" type="ORF">SAMN04489720_0507</name>
</gene>
<accession>A0A1G8ATT4</accession>
<reference evidence="3" key="1">
    <citation type="submission" date="2016-10" db="EMBL/GenBank/DDBJ databases">
        <authorList>
            <person name="Varghese N."/>
            <person name="Submissions S."/>
        </authorList>
    </citation>
    <scope>NUCLEOTIDE SEQUENCE [LARGE SCALE GENOMIC DNA]</scope>
    <source>
        <strain evidence="3">DSM 22002</strain>
    </source>
</reference>
<proteinExistence type="predicted"/>